<dbReference type="RefSeq" id="WP_210854973.1">
    <property type="nucleotide sequence ID" value="NZ_JAGQDD010000012.1"/>
</dbReference>
<proteinExistence type="predicted"/>
<evidence type="ECO:0000256" key="1">
    <source>
        <dbReference type="SAM" id="SignalP"/>
    </source>
</evidence>
<evidence type="ECO:0000313" key="2">
    <source>
        <dbReference type="EMBL" id="MBQ0931875.1"/>
    </source>
</evidence>
<organism evidence="2 3">
    <name type="scientific">Ideonella alba</name>
    <dbReference type="NCBI Taxonomy" id="2824118"/>
    <lineage>
        <taxon>Bacteria</taxon>
        <taxon>Pseudomonadati</taxon>
        <taxon>Pseudomonadota</taxon>
        <taxon>Betaproteobacteria</taxon>
        <taxon>Burkholderiales</taxon>
        <taxon>Sphaerotilaceae</taxon>
        <taxon>Ideonella</taxon>
    </lineage>
</organism>
<keyword evidence="1" id="KW-0732">Signal</keyword>
<accession>A0A941BCF2</accession>
<evidence type="ECO:0000313" key="3">
    <source>
        <dbReference type="Proteomes" id="UP000676246"/>
    </source>
</evidence>
<dbReference type="Proteomes" id="UP000676246">
    <property type="component" value="Unassembled WGS sequence"/>
</dbReference>
<gene>
    <name evidence="2" type="ORF">KAK03_15435</name>
</gene>
<dbReference type="EMBL" id="JAGQDD010000012">
    <property type="protein sequence ID" value="MBQ0931875.1"/>
    <property type="molecule type" value="Genomic_DNA"/>
</dbReference>
<feature type="signal peptide" evidence="1">
    <location>
        <begin position="1"/>
        <end position="29"/>
    </location>
</feature>
<name>A0A941BCF2_9BURK</name>
<feature type="chain" id="PRO_5037900955" description="Secreted protein" evidence="1">
    <location>
        <begin position="30"/>
        <end position="137"/>
    </location>
</feature>
<comment type="caution">
    <text evidence="2">The sequence shown here is derived from an EMBL/GenBank/DDBJ whole genome shotgun (WGS) entry which is preliminary data.</text>
</comment>
<evidence type="ECO:0008006" key="4">
    <source>
        <dbReference type="Google" id="ProtNLM"/>
    </source>
</evidence>
<protein>
    <recommendedName>
        <fullName evidence="4">Secreted protein</fullName>
    </recommendedName>
</protein>
<sequence>MRTPITRRRLAGLTAVGMTWLAGARAGLAATSENAPMGLLSKGPGKRPEPPQATLDLNTHVDQLRLQLSIAFTQDPDADVAALLAVQLAALGRLARIGLTHGRDAELRLLCQRVADACDAESTMLQGWQKVRRGGAS</sequence>
<keyword evidence="3" id="KW-1185">Reference proteome</keyword>
<reference evidence="2 3" key="1">
    <citation type="submission" date="2021-04" db="EMBL/GenBank/DDBJ databases">
        <title>The genome sequence of Ideonella sp. 3Y2.</title>
        <authorList>
            <person name="Liu Y."/>
        </authorList>
    </citation>
    <scope>NUCLEOTIDE SEQUENCE [LARGE SCALE GENOMIC DNA]</scope>
    <source>
        <strain evidence="2 3">3Y2</strain>
    </source>
</reference>
<dbReference type="AlphaFoldDB" id="A0A941BCF2"/>